<evidence type="ECO:0000313" key="1">
    <source>
        <dbReference type="EMBL" id="QHT79771.1"/>
    </source>
</evidence>
<name>A0A6C0HGL3_9ZZZZ</name>
<proteinExistence type="predicted"/>
<sequence length="115" mass="13450">MLYISISEENSNELVYYCRNCGEKDATLTSENICVLETQLKKGEQKFNHIINKYTKKDPTLPRISNVKCPNPECHTNVKEDVVPEIIYMRYDDDALKYLYICVTCDTVWKTDDNK</sequence>
<organism evidence="1">
    <name type="scientific">viral metagenome</name>
    <dbReference type="NCBI Taxonomy" id="1070528"/>
    <lineage>
        <taxon>unclassified sequences</taxon>
        <taxon>metagenomes</taxon>
        <taxon>organismal metagenomes</taxon>
    </lineage>
</organism>
<dbReference type="EMBL" id="MN739955">
    <property type="protein sequence ID" value="QHT79771.1"/>
    <property type="molecule type" value="Genomic_DNA"/>
</dbReference>
<dbReference type="SUPFAM" id="SSF57783">
    <property type="entry name" value="Zinc beta-ribbon"/>
    <property type="match status" value="1"/>
</dbReference>
<accession>A0A6C0HGL3</accession>
<protein>
    <recommendedName>
        <fullName evidence="2">DNA-directed RNA polymerase M/15kDa subunit domain-containing protein</fullName>
    </recommendedName>
</protein>
<reference evidence="1" key="1">
    <citation type="journal article" date="2020" name="Nature">
        <title>Giant virus diversity and host interactions through global metagenomics.</title>
        <authorList>
            <person name="Schulz F."/>
            <person name="Roux S."/>
            <person name="Paez-Espino D."/>
            <person name="Jungbluth S."/>
            <person name="Walsh D.A."/>
            <person name="Denef V.J."/>
            <person name="McMahon K.D."/>
            <person name="Konstantinidis K.T."/>
            <person name="Eloe-Fadrosh E.A."/>
            <person name="Kyrpides N.C."/>
            <person name="Woyke T."/>
        </authorList>
    </citation>
    <scope>NUCLEOTIDE SEQUENCE</scope>
    <source>
        <strain evidence="1">GVMAG-M-3300023184-105</strain>
    </source>
</reference>
<evidence type="ECO:0008006" key="2">
    <source>
        <dbReference type="Google" id="ProtNLM"/>
    </source>
</evidence>
<dbReference type="Gene3D" id="2.20.25.10">
    <property type="match status" value="1"/>
</dbReference>
<dbReference type="AlphaFoldDB" id="A0A6C0HGL3"/>